<evidence type="ECO:0000313" key="3">
    <source>
        <dbReference type="RefSeq" id="XP_026492003.2"/>
    </source>
</evidence>
<reference evidence="3" key="1">
    <citation type="submission" date="2025-08" db="UniProtKB">
        <authorList>
            <consortium name="RefSeq"/>
        </authorList>
    </citation>
    <scope>IDENTIFICATION</scope>
    <source>
        <tissue evidence="3">Whole body</tissue>
    </source>
</reference>
<protein>
    <submittedName>
        <fullName evidence="3">Uncharacterized protein LOC113397745</fullName>
    </submittedName>
</protein>
<dbReference type="GeneID" id="113397745"/>
<organism evidence="2 3">
    <name type="scientific">Vanessa tameamea</name>
    <name type="common">Kamehameha butterfly</name>
    <dbReference type="NCBI Taxonomy" id="334116"/>
    <lineage>
        <taxon>Eukaryota</taxon>
        <taxon>Metazoa</taxon>
        <taxon>Ecdysozoa</taxon>
        <taxon>Arthropoda</taxon>
        <taxon>Hexapoda</taxon>
        <taxon>Insecta</taxon>
        <taxon>Pterygota</taxon>
        <taxon>Neoptera</taxon>
        <taxon>Endopterygota</taxon>
        <taxon>Lepidoptera</taxon>
        <taxon>Glossata</taxon>
        <taxon>Ditrysia</taxon>
        <taxon>Papilionoidea</taxon>
        <taxon>Nymphalidae</taxon>
        <taxon>Nymphalinae</taxon>
        <taxon>Vanessa</taxon>
    </lineage>
</organism>
<accession>A0A8B8I4J0</accession>
<dbReference type="AlphaFoldDB" id="A0A8B8I4J0"/>
<dbReference type="OMA" id="HCAWNDS"/>
<dbReference type="Proteomes" id="UP001652626">
    <property type="component" value="Chromosome 23"/>
</dbReference>
<dbReference type="RefSeq" id="XP_026492003.2">
    <property type="nucleotide sequence ID" value="XM_026636218.2"/>
</dbReference>
<evidence type="ECO:0000313" key="2">
    <source>
        <dbReference type="Proteomes" id="UP001652626"/>
    </source>
</evidence>
<feature type="signal peptide" evidence="1">
    <location>
        <begin position="1"/>
        <end position="16"/>
    </location>
</feature>
<name>A0A8B8I4J0_VANTA</name>
<sequence length="176" mass="20285">MKKIIILFYFFRVCLSSQPVTDLKEDVSYLSEIKDDEVDFIGGCEILNGSLFKTVQKYYCRAEIKGESDFLLFGTRAWTFPAQDVTLSLSYPSENHRNDENEDFGYILTKLKVIVRHDGVSSKGYITEGGMLQSHISMKFEFRNITSITYQFSLHGMRKNLAANYTDNFTSLFQLC</sequence>
<keyword evidence="1" id="KW-0732">Signal</keyword>
<proteinExistence type="predicted"/>
<dbReference type="OrthoDB" id="7324790at2759"/>
<keyword evidence="2" id="KW-1185">Reference proteome</keyword>
<evidence type="ECO:0000256" key="1">
    <source>
        <dbReference type="SAM" id="SignalP"/>
    </source>
</evidence>
<gene>
    <name evidence="3" type="primary">LOC113397745</name>
</gene>
<feature type="chain" id="PRO_5045507285" evidence="1">
    <location>
        <begin position="17"/>
        <end position="176"/>
    </location>
</feature>